<dbReference type="Proteomes" id="UP000067626">
    <property type="component" value="Chromosome"/>
</dbReference>
<dbReference type="EC" id="2.7.13.3" evidence="2"/>
<keyword evidence="4" id="KW-0808">Transferase</keyword>
<evidence type="ECO:0000259" key="6">
    <source>
        <dbReference type="PROSITE" id="PS50109"/>
    </source>
</evidence>
<reference evidence="7 8" key="1">
    <citation type="submission" date="2015-07" db="EMBL/GenBank/DDBJ databases">
        <title>Genome analysis of myxobacterium Chondromyces crocatus Cm c5 reveals a high potential for natural compound synthesis and the genetic basis for the loss of fruiting body formation.</title>
        <authorList>
            <person name="Zaburannyi N."/>
            <person name="Bunk B."/>
            <person name="Maier J."/>
            <person name="Overmann J."/>
            <person name="Mueller R."/>
        </authorList>
    </citation>
    <scope>NUCLEOTIDE SEQUENCE [LARGE SCALE GENOMIC DNA]</scope>
    <source>
        <strain evidence="7 8">Cm c5</strain>
    </source>
</reference>
<evidence type="ECO:0000256" key="4">
    <source>
        <dbReference type="ARBA" id="ARBA00022679"/>
    </source>
</evidence>
<dbReference type="PANTHER" id="PTHR43547">
    <property type="entry name" value="TWO-COMPONENT HISTIDINE KINASE"/>
    <property type="match status" value="1"/>
</dbReference>
<evidence type="ECO:0000313" key="8">
    <source>
        <dbReference type="Proteomes" id="UP000067626"/>
    </source>
</evidence>
<dbReference type="SMART" id="SM00387">
    <property type="entry name" value="HATPase_c"/>
    <property type="match status" value="1"/>
</dbReference>
<dbReference type="SMART" id="SM00388">
    <property type="entry name" value="HisKA"/>
    <property type="match status" value="1"/>
</dbReference>
<dbReference type="SUPFAM" id="SSF55781">
    <property type="entry name" value="GAF domain-like"/>
    <property type="match status" value="1"/>
</dbReference>
<dbReference type="Pfam" id="PF00512">
    <property type="entry name" value="HisKA"/>
    <property type="match status" value="1"/>
</dbReference>
<dbReference type="SUPFAM" id="SSF55874">
    <property type="entry name" value="ATPase domain of HSP90 chaperone/DNA topoisomerase II/histidine kinase"/>
    <property type="match status" value="1"/>
</dbReference>
<keyword evidence="5" id="KW-0418">Kinase</keyword>
<evidence type="ECO:0000256" key="3">
    <source>
        <dbReference type="ARBA" id="ARBA00022553"/>
    </source>
</evidence>
<dbReference type="Pfam" id="PF02518">
    <property type="entry name" value="HATPase_c"/>
    <property type="match status" value="1"/>
</dbReference>
<dbReference type="SUPFAM" id="SSF47384">
    <property type="entry name" value="Homodimeric domain of signal transducing histidine kinase"/>
    <property type="match status" value="1"/>
</dbReference>
<evidence type="ECO:0000256" key="5">
    <source>
        <dbReference type="ARBA" id="ARBA00022777"/>
    </source>
</evidence>
<proteinExistence type="predicted"/>
<accession>A0A0K1EEU4</accession>
<dbReference type="PROSITE" id="PS50109">
    <property type="entry name" value="HIS_KIN"/>
    <property type="match status" value="1"/>
</dbReference>
<dbReference type="InterPro" id="IPR036097">
    <property type="entry name" value="HisK_dim/P_sf"/>
</dbReference>
<dbReference type="RefSeq" id="WP_050431222.1">
    <property type="nucleotide sequence ID" value="NZ_CP012159.1"/>
</dbReference>
<gene>
    <name evidence="7" type="ORF">CMC5_032250</name>
</gene>
<dbReference type="InterPro" id="IPR003661">
    <property type="entry name" value="HisK_dim/P_dom"/>
</dbReference>
<dbReference type="STRING" id="52.CMC5_032250"/>
<dbReference type="Gene3D" id="1.10.287.130">
    <property type="match status" value="1"/>
</dbReference>
<dbReference type="AlphaFoldDB" id="A0A0K1EEU4"/>
<organism evidence="7 8">
    <name type="scientific">Chondromyces crocatus</name>
    <dbReference type="NCBI Taxonomy" id="52"/>
    <lineage>
        <taxon>Bacteria</taxon>
        <taxon>Pseudomonadati</taxon>
        <taxon>Myxococcota</taxon>
        <taxon>Polyangia</taxon>
        <taxon>Polyangiales</taxon>
        <taxon>Polyangiaceae</taxon>
        <taxon>Chondromyces</taxon>
    </lineage>
</organism>
<dbReference type="InterPro" id="IPR004358">
    <property type="entry name" value="Sig_transdc_His_kin-like_C"/>
</dbReference>
<keyword evidence="8" id="KW-1185">Reference proteome</keyword>
<dbReference type="Gene3D" id="3.30.450.40">
    <property type="match status" value="1"/>
</dbReference>
<evidence type="ECO:0000256" key="1">
    <source>
        <dbReference type="ARBA" id="ARBA00000085"/>
    </source>
</evidence>
<evidence type="ECO:0000313" key="7">
    <source>
        <dbReference type="EMBL" id="AKT39078.1"/>
    </source>
</evidence>
<dbReference type="PRINTS" id="PR00344">
    <property type="entry name" value="BCTRLSENSOR"/>
</dbReference>
<dbReference type="GO" id="GO:0000155">
    <property type="term" value="F:phosphorelay sensor kinase activity"/>
    <property type="evidence" value="ECO:0007669"/>
    <property type="project" value="InterPro"/>
</dbReference>
<evidence type="ECO:0000256" key="2">
    <source>
        <dbReference type="ARBA" id="ARBA00012438"/>
    </source>
</evidence>
<dbReference type="InterPro" id="IPR029016">
    <property type="entry name" value="GAF-like_dom_sf"/>
</dbReference>
<dbReference type="SMART" id="SM00065">
    <property type="entry name" value="GAF"/>
    <property type="match status" value="1"/>
</dbReference>
<feature type="domain" description="Histidine kinase" evidence="6">
    <location>
        <begin position="194"/>
        <end position="429"/>
    </location>
</feature>
<dbReference type="EMBL" id="CP012159">
    <property type="protein sequence ID" value="AKT39078.1"/>
    <property type="molecule type" value="Genomic_DNA"/>
</dbReference>
<dbReference type="InterPro" id="IPR005467">
    <property type="entry name" value="His_kinase_dom"/>
</dbReference>
<dbReference type="FunFam" id="3.30.565.10:FF:000006">
    <property type="entry name" value="Sensor histidine kinase WalK"/>
    <property type="match status" value="1"/>
</dbReference>
<dbReference type="KEGG" id="ccro:CMC5_032250"/>
<comment type="catalytic activity">
    <reaction evidence="1">
        <text>ATP + protein L-histidine = ADP + protein N-phospho-L-histidine.</text>
        <dbReference type="EC" id="2.7.13.3"/>
    </reaction>
</comment>
<dbReference type="CDD" id="cd00075">
    <property type="entry name" value="HATPase"/>
    <property type="match status" value="1"/>
</dbReference>
<sequence length="445" mass="48350">MHSPEERLQILLEASERLASSIDYETTLANVPQILIPRLADGCVVDLVGSDETVERASVAFVDPAKAELAEHIKRLGPPDLGASEGLLSLLEAGRGGLLEHFGEGATFAGTRADGPQILQRLAPCSGMVVPMRARNRFIGLLWLYSLESDRTFSHEDLALVEDLGRRVALAVDNARLYAESQAAIRSRDIFLTVASHELRAPLTALQIQVHSMRRLTTRAAGPTGMPGDTGVPSRPMERQSLERIAAKIEVAARQVARLTRLVDDLLDVSQIGAGRLKLRIEPFDLVQLVKDIFSRIEGQLAQAKCRLTLNATDQISGSWDRSRLDQVIVNLLSNAMKYGVGKPIEVELTASPAGARLCVRDHGIGIALEDQSRIFERFERAVSARQYAGLGMGLWIVRKIVAAHGGTIRVDSRPGAGASFTVDLPLVPPAWAGPERRSERPGLG</sequence>
<dbReference type="InterPro" id="IPR036890">
    <property type="entry name" value="HATPase_C_sf"/>
</dbReference>
<dbReference type="CDD" id="cd00082">
    <property type="entry name" value="HisKA"/>
    <property type="match status" value="1"/>
</dbReference>
<dbReference type="InterPro" id="IPR003018">
    <property type="entry name" value="GAF"/>
</dbReference>
<dbReference type="Pfam" id="PF01590">
    <property type="entry name" value="GAF"/>
    <property type="match status" value="1"/>
</dbReference>
<dbReference type="OrthoDB" id="5525648at2"/>
<dbReference type="Gene3D" id="3.30.565.10">
    <property type="entry name" value="Histidine kinase-like ATPase, C-terminal domain"/>
    <property type="match status" value="1"/>
</dbReference>
<protein>
    <recommendedName>
        <fullName evidence="2">histidine kinase</fullName>
        <ecNumber evidence="2">2.7.13.3</ecNumber>
    </recommendedName>
</protein>
<dbReference type="PANTHER" id="PTHR43547:SF2">
    <property type="entry name" value="HYBRID SIGNAL TRANSDUCTION HISTIDINE KINASE C"/>
    <property type="match status" value="1"/>
</dbReference>
<name>A0A0K1EEU4_CHOCO</name>
<dbReference type="InterPro" id="IPR003594">
    <property type="entry name" value="HATPase_dom"/>
</dbReference>
<keyword evidence="3" id="KW-0597">Phosphoprotein</keyword>